<keyword evidence="12" id="KW-0472">Membrane</keyword>
<dbReference type="SUPFAM" id="SSF47226">
    <property type="entry name" value="Histidine-containing phosphotransfer domain, HPT domain"/>
    <property type="match status" value="1"/>
</dbReference>
<gene>
    <name evidence="15" type="ORF">HNR39_003792</name>
</gene>
<sequence>MIRPGANKPFSTLYTPLHRSNGNSPVQLLGRYHRWIIYGGATLVTVAVLLAAVIAMALYAENFIHAQRLLFDAEQRQVEIKVLSANSKMRQTIVRQQFLRVHRGTDMAPQSTTTLAARHPRTHRHDTVGHKNLEKSIENATVNASVNAAINAINDPDTISTESYVTTILDATSRPSALEALLTQFYDVVPSAVMNTSPAEQGTTIMLYDKNLTFLGMHMPQAEKPHLLQKKNRAATRAAIAKAVAPIEHALQSIPLEQLRAGKTVWLAPYVDALTDTLMLSRAAVVFHGKQPFSVLVISVPAEQFSQHFLSQPLSHGFAVITAAGRVLSGKLINHISTAAVLHHQDREETSKTYTSSLNSLFSGDATLIALSHPIGATGWTMVYTFDWAMLWEALHSEILFAMAVALTLCTILWTIVILFNRLIFIPVMREALRVHDSEAFSRAMMGVAPLGFFVLSYPTGALMLDNEQARAVGNQDYNSPDLASFHQRLMACYKNLGAAIEADQTLAHAVLELCGEDGDYTYALAAFTRTRYLHNDVLLCCLSDITVQKRAERTLVQAKTDADEANKAKSMFLALISHEIRTPLHGAAGHLELLEMATLPDAEHELVQTIRGSFDSLLRIINDILDISRIEAGQLALNNAPFNLHEVVTCCTHLWTPALDAKSVAFICRTAPNVPTYLLGDAGRIKQILNNLLSNAVKFTHQGSIVLDISGSPKNGGYVLQIGIRDSGIGISQHDQKRLFTPFSQANASIAGEFGGTGLGLSLCKQLIDAMHGRINIESTYGSGTIVMVTLLLCHTETDRITPAIKRAIRDTSPTKARPLTDLISNVSPVSAPFQQLHSLTDWLAAANRLRVLVVEDDLVSSKLMEKQLLALGCIHVDFVNNGMEALERATSRQGDFAYDLILTDMSLPQMSGQELVLSLRQIGLSTPIIVISASVSNSQTTAILPEIDAFLIKPVSLNKLKAALAPYVLAATTHDQKLMPALYLSPDAAAESTFDTTGARRWPVVDADIAIIFLDTYRDDLRSLLQAYQVEDVAILSARLHRLKGALLVIQEDALAQHVERLCHAIFSNGCNPNREDLRLFVKGLLFVVRHLRVALLADPGVTKPIT</sequence>
<evidence type="ECO:0000256" key="6">
    <source>
        <dbReference type="ARBA" id="ARBA00022777"/>
    </source>
</evidence>
<dbReference type="SMART" id="SM00448">
    <property type="entry name" value="REC"/>
    <property type="match status" value="1"/>
</dbReference>
<evidence type="ECO:0000256" key="9">
    <source>
        <dbReference type="ARBA" id="ARBA00058004"/>
    </source>
</evidence>
<dbReference type="CDD" id="cd00082">
    <property type="entry name" value="HisKA"/>
    <property type="match status" value="1"/>
</dbReference>
<comment type="caution">
    <text evidence="15">The sequence shown here is derived from an EMBL/GenBank/DDBJ whole genome shotgun (WGS) entry which is preliminary data.</text>
</comment>
<dbReference type="PROSITE" id="PS50109">
    <property type="entry name" value="HIS_KIN"/>
    <property type="match status" value="1"/>
</dbReference>
<keyword evidence="12" id="KW-1133">Transmembrane helix</keyword>
<dbReference type="FunFam" id="3.30.565.10:FF:000010">
    <property type="entry name" value="Sensor histidine kinase RcsC"/>
    <property type="match status" value="1"/>
</dbReference>
<evidence type="ECO:0000256" key="3">
    <source>
        <dbReference type="ARBA" id="ARBA00022553"/>
    </source>
</evidence>
<keyword evidence="4" id="KW-0808">Transferase</keyword>
<dbReference type="Gene3D" id="1.10.287.130">
    <property type="match status" value="1"/>
</dbReference>
<name>A0A840RZU5_9BURK</name>
<dbReference type="RefSeq" id="WP_168054560.1">
    <property type="nucleotide sequence ID" value="NZ_JAAOZT010000005.1"/>
</dbReference>
<evidence type="ECO:0000256" key="8">
    <source>
        <dbReference type="ARBA" id="ARBA00023026"/>
    </source>
</evidence>
<dbReference type="Gene3D" id="3.30.565.10">
    <property type="entry name" value="Histidine kinase-like ATPase, C-terminal domain"/>
    <property type="match status" value="1"/>
</dbReference>
<comment type="catalytic activity">
    <reaction evidence="1">
        <text>ATP + protein L-histidine = ADP + protein N-phospho-L-histidine.</text>
        <dbReference type="EC" id="2.7.13.3"/>
    </reaction>
</comment>
<evidence type="ECO:0000259" key="13">
    <source>
        <dbReference type="PROSITE" id="PS50109"/>
    </source>
</evidence>
<feature type="transmembrane region" description="Helical" evidence="12">
    <location>
        <begin position="399"/>
        <end position="420"/>
    </location>
</feature>
<evidence type="ECO:0000256" key="12">
    <source>
        <dbReference type="SAM" id="Phobius"/>
    </source>
</evidence>
<protein>
    <recommendedName>
        <fullName evidence="10">Virulence sensor protein BvgS</fullName>
        <ecNumber evidence="2">2.7.13.3</ecNumber>
    </recommendedName>
</protein>
<dbReference type="PROSITE" id="PS50110">
    <property type="entry name" value="RESPONSE_REGULATORY"/>
    <property type="match status" value="1"/>
</dbReference>
<evidence type="ECO:0000313" key="16">
    <source>
        <dbReference type="Proteomes" id="UP000571084"/>
    </source>
</evidence>
<keyword evidence="5" id="KW-0732">Signal</keyword>
<dbReference type="SUPFAM" id="SSF47384">
    <property type="entry name" value="Homodimeric domain of signal transducing histidine kinase"/>
    <property type="match status" value="1"/>
</dbReference>
<keyword evidence="7" id="KW-0902">Two-component regulatory system</keyword>
<dbReference type="InterPro" id="IPR011006">
    <property type="entry name" value="CheY-like_superfamily"/>
</dbReference>
<dbReference type="InterPro" id="IPR036890">
    <property type="entry name" value="HATPase_C_sf"/>
</dbReference>
<evidence type="ECO:0000256" key="11">
    <source>
        <dbReference type="PROSITE-ProRule" id="PRU00169"/>
    </source>
</evidence>
<keyword evidence="6 15" id="KW-0418">Kinase</keyword>
<evidence type="ECO:0000256" key="7">
    <source>
        <dbReference type="ARBA" id="ARBA00023012"/>
    </source>
</evidence>
<dbReference type="Proteomes" id="UP000571084">
    <property type="component" value="Unassembled WGS sequence"/>
</dbReference>
<dbReference type="GO" id="GO:0000155">
    <property type="term" value="F:phosphorelay sensor kinase activity"/>
    <property type="evidence" value="ECO:0007669"/>
    <property type="project" value="InterPro"/>
</dbReference>
<feature type="transmembrane region" description="Helical" evidence="12">
    <location>
        <begin position="35"/>
        <end position="60"/>
    </location>
</feature>
<evidence type="ECO:0000256" key="4">
    <source>
        <dbReference type="ARBA" id="ARBA00022679"/>
    </source>
</evidence>
<evidence type="ECO:0000256" key="1">
    <source>
        <dbReference type="ARBA" id="ARBA00000085"/>
    </source>
</evidence>
<dbReference type="GO" id="GO:0005886">
    <property type="term" value="C:plasma membrane"/>
    <property type="evidence" value="ECO:0007669"/>
    <property type="project" value="TreeGrafter"/>
</dbReference>
<dbReference type="InterPro" id="IPR001789">
    <property type="entry name" value="Sig_transdc_resp-reg_receiver"/>
</dbReference>
<dbReference type="SMART" id="SM00388">
    <property type="entry name" value="HisKA"/>
    <property type="match status" value="1"/>
</dbReference>
<organism evidence="15 16">
    <name type="scientific">Glaciimonas immobilis</name>
    <dbReference type="NCBI Taxonomy" id="728004"/>
    <lineage>
        <taxon>Bacteria</taxon>
        <taxon>Pseudomonadati</taxon>
        <taxon>Pseudomonadota</taxon>
        <taxon>Betaproteobacteria</taxon>
        <taxon>Burkholderiales</taxon>
        <taxon>Oxalobacteraceae</taxon>
        <taxon>Glaciimonas</taxon>
    </lineage>
</organism>
<evidence type="ECO:0000256" key="5">
    <source>
        <dbReference type="ARBA" id="ARBA00022729"/>
    </source>
</evidence>
<evidence type="ECO:0000256" key="10">
    <source>
        <dbReference type="ARBA" id="ARBA00070152"/>
    </source>
</evidence>
<evidence type="ECO:0000259" key="14">
    <source>
        <dbReference type="PROSITE" id="PS50110"/>
    </source>
</evidence>
<dbReference type="Pfam" id="PF00072">
    <property type="entry name" value="Response_reg"/>
    <property type="match status" value="1"/>
</dbReference>
<dbReference type="InterPro" id="IPR003594">
    <property type="entry name" value="HATPase_dom"/>
</dbReference>
<dbReference type="SMART" id="SM00387">
    <property type="entry name" value="HATPase_c"/>
    <property type="match status" value="1"/>
</dbReference>
<feature type="transmembrane region" description="Helical" evidence="12">
    <location>
        <begin position="440"/>
        <end position="458"/>
    </location>
</feature>
<dbReference type="InterPro" id="IPR003661">
    <property type="entry name" value="HisK_dim/P_dom"/>
</dbReference>
<dbReference type="PANTHER" id="PTHR43047:SF72">
    <property type="entry name" value="OSMOSENSING HISTIDINE PROTEIN KINASE SLN1"/>
    <property type="match status" value="1"/>
</dbReference>
<dbReference type="InterPro" id="IPR036641">
    <property type="entry name" value="HPT_dom_sf"/>
</dbReference>
<dbReference type="GO" id="GO:0009927">
    <property type="term" value="F:histidine phosphotransfer kinase activity"/>
    <property type="evidence" value="ECO:0007669"/>
    <property type="project" value="TreeGrafter"/>
</dbReference>
<proteinExistence type="predicted"/>
<dbReference type="SUPFAM" id="SSF55874">
    <property type="entry name" value="ATPase domain of HSP90 chaperone/DNA topoisomerase II/histidine kinase"/>
    <property type="match status" value="1"/>
</dbReference>
<dbReference type="InterPro" id="IPR004358">
    <property type="entry name" value="Sig_transdc_His_kin-like_C"/>
</dbReference>
<dbReference type="EMBL" id="JACHHQ010000009">
    <property type="protein sequence ID" value="MBB5201930.1"/>
    <property type="molecule type" value="Genomic_DNA"/>
</dbReference>
<keyword evidence="8" id="KW-0843">Virulence</keyword>
<dbReference type="AlphaFoldDB" id="A0A840RZU5"/>
<keyword evidence="12" id="KW-0812">Transmembrane</keyword>
<comment type="function">
    <text evidence="9">Member of the two-component regulatory system BvgS/BvgA. Phosphorylates BvgA via a four-step phosphorelay in response to environmental signals.</text>
</comment>
<dbReference type="Gene3D" id="1.20.120.160">
    <property type="entry name" value="HPT domain"/>
    <property type="match status" value="1"/>
</dbReference>
<dbReference type="InterPro" id="IPR036097">
    <property type="entry name" value="HisK_dim/P_sf"/>
</dbReference>
<dbReference type="CDD" id="cd16922">
    <property type="entry name" value="HATPase_EvgS-ArcB-TorS-like"/>
    <property type="match status" value="1"/>
</dbReference>
<accession>A0A840RZU5</accession>
<evidence type="ECO:0000313" key="15">
    <source>
        <dbReference type="EMBL" id="MBB5201930.1"/>
    </source>
</evidence>
<feature type="domain" description="Histidine kinase" evidence="13">
    <location>
        <begin position="576"/>
        <end position="796"/>
    </location>
</feature>
<dbReference type="Gene3D" id="3.40.50.2300">
    <property type="match status" value="1"/>
</dbReference>
<dbReference type="EC" id="2.7.13.3" evidence="2"/>
<dbReference type="InterPro" id="IPR005467">
    <property type="entry name" value="His_kinase_dom"/>
</dbReference>
<dbReference type="SUPFAM" id="SSF52172">
    <property type="entry name" value="CheY-like"/>
    <property type="match status" value="1"/>
</dbReference>
<keyword evidence="3 11" id="KW-0597">Phosphoprotein</keyword>
<dbReference type="CDD" id="cd17546">
    <property type="entry name" value="REC_hyHK_CKI1_RcsC-like"/>
    <property type="match status" value="1"/>
</dbReference>
<evidence type="ECO:0000256" key="2">
    <source>
        <dbReference type="ARBA" id="ARBA00012438"/>
    </source>
</evidence>
<dbReference type="Pfam" id="PF00512">
    <property type="entry name" value="HisKA"/>
    <property type="match status" value="1"/>
</dbReference>
<keyword evidence="16" id="KW-1185">Reference proteome</keyword>
<dbReference type="PANTHER" id="PTHR43047">
    <property type="entry name" value="TWO-COMPONENT HISTIDINE PROTEIN KINASE"/>
    <property type="match status" value="1"/>
</dbReference>
<feature type="modified residue" description="4-aspartylphosphate" evidence="11">
    <location>
        <position position="906"/>
    </location>
</feature>
<dbReference type="PRINTS" id="PR00344">
    <property type="entry name" value="BCTRLSENSOR"/>
</dbReference>
<reference evidence="15 16" key="1">
    <citation type="submission" date="2020-08" db="EMBL/GenBank/DDBJ databases">
        <title>Genomic Encyclopedia of Type Strains, Phase IV (KMG-IV): sequencing the most valuable type-strain genomes for metagenomic binning, comparative biology and taxonomic classification.</title>
        <authorList>
            <person name="Goeker M."/>
        </authorList>
    </citation>
    <scope>NUCLEOTIDE SEQUENCE [LARGE SCALE GENOMIC DNA]</scope>
    <source>
        <strain evidence="15 16">DSM 23240</strain>
    </source>
</reference>
<feature type="domain" description="Response regulatory" evidence="14">
    <location>
        <begin position="852"/>
        <end position="970"/>
    </location>
</feature>
<dbReference type="Pfam" id="PF02518">
    <property type="entry name" value="HATPase_c"/>
    <property type="match status" value="1"/>
</dbReference>